<keyword evidence="1" id="KW-0472">Membrane</keyword>
<keyword evidence="3" id="KW-1185">Reference proteome</keyword>
<name>A0A1J1H334_PLARL</name>
<feature type="transmembrane region" description="Helical" evidence="1">
    <location>
        <begin position="631"/>
        <end position="651"/>
    </location>
</feature>
<organism evidence="2 3">
    <name type="scientific">Plasmodium relictum</name>
    <dbReference type="NCBI Taxonomy" id="85471"/>
    <lineage>
        <taxon>Eukaryota</taxon>
        <taxon>Sar</taxon>
        <taxon>Alveolata</taxon>
        <taxon>Apicomplexa</taxon>
        <taxon>Aconoidasida</taxon>
        <taxon>Haemosporida</taxon>
        <taxon>Plasmodiidae</taxon>
        <taxon>Plasmodium</taxon>
        <taxon>Plasmodium (Haemamoeba)</taxon>
    </lineage>
</organism>
<keyword evidence="1" id="KW-0812">Transmembrane</keyword>
<evidence type="ECO:0000256" key="1">
    <source>
        <dbReference type="SAM" id="Phobius"/>
    </source>
</evidence>
<dbReference type="VEuPathDB" id="PlasmoDB:PRELSG_0613400"/>
<dbReference type="OMA" id="WDAHILF"/>
<dbReference type="KEGG" id="prel:PRELSG_0613400"/>
<reference evidence="2 3" key="1">
    <citation type="submission" date="2015-04" db="EMBL/GenBank/DDBJ databases">
        <authorList>
            <consortium name="Pathogen Informatics"/>
        </authorList>
    </citation>
    <scope>NUCLEOTIDE SEQUENCE [LARGE SCALE GENOMIC DNA]</scope>
    <source>
        <strain evidence="2 3">SGS1</strain>
    </source>
</reference>
<dbReference type="OrthoDB" id="371812at2759"/>
<gene>
    <name evidence="2" type="ORF">PRELSG_0613400</name>
</gene>
<dbReference type="RefSeq" id="XP_028532167.1">
    <property type="nucleotide sequence ID" value="XM_028675594.1"/>
</dbReference>
<evidence type="ECO:0000313" key="3">
    <source>
        <dbReference type="Proteomes" id="UP000220158"/>
    </source>
</evidence>
<proteinExistence type="predicted"/>
<dbReference type="EMBL" id="LN835301">
    <property type="protein sequence ID" value="CRG99159.1"/>
    <property type="molecule type" value="Genomic_DNA"/>
</dbReference>
<keyword evidence="1" id="KW-1133">Transmembrane helix</keyword>
<protein>
    <submittedName>
        <fullName evidence="2">Uncharacterized protein</fullName>
    </submittedName>
</protein>
<sequence length="750" mass="89088">MMIFYIFKNAIILYYIIWSFHKIDINCAVKYIDTMDKLDDNTLLAFFLLVQLEIPYFLEKFSQKLKYEKVIDATIYVFNEEISKTEFKNEEKEYFIQDIKYIVIGLKNILTDIKKENKKYFTWLNLIYDECWYKEKNCEHLTSNNCTLSVLAMIPKRSLKITCIDCAIYAMNYASHSKYLFKMFSQIEHCYDNNNSHLIKLSKDIGLVRENRIYLSSLEKISVLKNVRSEIIVLNIKNAVGLINLLKTGGHGKFIRVINQSLFDVIKKSVKDYLKNLNYNNAYKSDENIMNLEMEKSLTLTVNGYLFSDKNSKEVLRFYDFGLFLSGIHLKKCTSLLTNSNLIIQIEIGNIKNNTPLENGKILNLIEYELFLNSFLHFGSNYYSKVVMLLKKVIYMKGNSWNDIFTYDEFNRNNSVIDDSVTNTNDEPSNMFNNLKYNSLEDHIEERKKIEEFKKNQIELMEDQTVIFIIMVNILPENKYALLKKKIIDLLKNPVNSRSLEGFQFDDIKLISEKLIEVLGESFNGSQNNTRRRTHYFGSRINKREVESVEKLIQPGKKLIQIAFHNFTSIPLENRTKIYSAKKMFSLFEHRIHYYNEWNTQILFSKKIYPEDILITKNYVYSQEKSNKNHWFIVSFTVIPFLIIILLFVVYKYTFPERLQFHFFSRKKTKKHKYSCPTCYKSCRGFSRLKKKSHKLNKRLMNKDSYNLLKNKKELRYMSRAKSSTKSRQSKKKKTEKDIFFEDIETNNVF</sequence>
<dbReference type="AlphaFoldDB" id="A0A1J1H334"/>
<accession>A0A1J1H334</accession>
<dbReference type="Proteomes" id="UP000220158">
    <property type="component" value="Chromosome 6"/>
</dbReference>
<evidence type="ECO:0000313" key="2">
    <source>
        <dbReference type="EMBL" id="CRG99159.1"/>
    </source>
</evidence>
<dbReference type="GeneID" id="39735260"/>